<evidence type="ECO:0000313" key="1">
    <source>
        <dbReference type="EMBL" id="CAA7386817.1"/>
    </source>
</evidence>
<accession>A0A6N4XM23</accession>
<protein>
    <submittedName>
        <fullName evidence="1">Uncharacterized protein</fullName>
    </submittedName>
</protein>
<dbReference type="AlphaFoldDB" id="A0A6N4XM23"/>
<reference evidence="1 2" key="1">
    <citation type="submission" date="2020-01" db="EMBL/GenBank/DDBJ databases">
        <authorList>
            <person name="Rodrigo-Torres L."/>
            <person name="Arahal R. D."/>
            <person name="Lucena T."/>
        </authorList>
    </citation>
    <scope>NUCLEOTIDE SEQUENCE [LARGE SCALE GENOMIC DNA]</scope>
    <source>
        <strain evidence="1 2">CECT 9393</strain>
    </source>
</reference>
<evidence type="ECO:0000313" key="2">
    <source>
        <dbReference type="Proteomes" id="UP000445309"/>
    </source>
</evidence>
<dbReference type="RefSeq" id="WP_228453925.1">
    <property type="nucleotide sequence ID" value="NZ_CACVBY010000018.1"/>
</dbReference>
<name>A0A6N4XM23_9FLAO</name>
<dbReference type="EMBL" id="CACVBY010000018">
    <property type="protein sequence ID" value="CAA7386817.1"/>
    <property type="molecule type" value="Genomic_DNA"/>
</dbReference>
<organism evidence="1 2">
    <name type="scientific">Chryseobacterium fistulae</name>
    <dbReference type="NCBI Taxonomy" id="2675058"/>
    <lineage>
        <taxon>Bacteria</taxon>
        <taxon>Pseudomonadati</taxon>
        <taxon>Bacteroidota</taxon>
        <taxon>Flavobacteriia</taxon>
        <taxon>Flavobacteriales</taxon>
        <taxon>Weeksellaceae</taxon>
        <taxon>Chryseobacterium group</taxon>
        <taxon>Chryseobacterium</taxon>
    </lineage>
</organism>
<keyword evidence="2" id="KW-1185">Reference proteome</keyword>
<sequence>MRKKIKIKEYICENHKDMHQERLLKEIRKKIGNQSLNDEIANILNISYDAAHRRTSLKAKFSFEEGLELAKYYQISLNQFITSDQQILAQKTSAVTETDDLQSFFQNNLNVFENLPLSDGMTIYYSAKDIPFFYTLSDTLLSRFKIYVWMNLLNAKQVLIPFLQFYPPNFETDTKELRRKYEEQNIIELWNDMTVSSILQQILFYYETKLLKKNEAQIILDELKELIEYIEQKTENDSKFHLYENELMHLSNDIFFHHPQQSLFALPTNMFGYILINDAKTCSETKNYFEHQIKNSKSLGTSGNRDRKIFFNKMYEQIENLKKKLIF</sequence>
<gene>
    <name evidence="1" type="ORF">CHRY9393_01117</name>
</gene>
<proteinExistence type="predicted"/>
<dbReference type="Proteomes" id="UP000445309">
    <property type="component" value="Unassembled WGS sequence"/>
</dbReference>